<sequence length="384" mass="42330">MTEAPTASFKPKKSVALSGVTAGNTALCTVGRTGNDLHYRGYDILDIAEVCEFEEIAHLLVHGKLPSGPELKAYRARLRAMRGLPASVKEALEKLPAGAQPMDVMRTGVSALGCILPEKDDHSLPGARDIADRLMASLGSMLLYWYHWSTQGKRIEVETEDDSIGGHFLHLLHGVKPAQAWVRAMHTSLNLYAEHEFNASTFTARVIAGTGSDMYSAVAGAIGALRGPKHGGANEVAFEIQKRYDNPDEAEADIRRRVEAKEVVIGFGHPVYTVSDPRNVIIKGVARQLSEEAGSTKMYNIADRLESVMWEVKKMFPNLDWFSAVSYHMMGVPTAMFTPLFVIARTSGWAAHVIEQRIDNKIIRPSANYTGPEDQKFVPIEDRR</sequence>
<dbReference type="InterPro" id="IPR002020">
    <property type="entry name" value="Citrate_synthase"/>
</dbReference>
<evidence type="ECO:0000313" key="9">
    <source>
        <dbReference type="Proteomes" id="UP000271137"/>
    </source>
</evidence>
<evidence type="ECO:0000313" key="8">
    <source>
        <dbReference type="EMBL" id="RSZ29635.1"/>
    </source>
</evidence>
<dbReference type="GO" id="GO:0036440">
    <property type="term" value="F:citrate synthase activity"/>
    <property type="evidence" value="ECO:0007669"/>
    <property type="project" value="UniProtKB-EC"/>
</dbReference>
<dbReference type="InterPro" id="IPR016143">
    <property type="entry name" value="Citrate_synth-like_sm_a-sub"/>
</dbReference>
<dbReference type="PANTHER" id="PTHR11739:SF25">
    <property type="entry name" value="CITRATE SYNTHASE-RELATED PROTEIN DDB_G0287281"/>
    <property type="match status" value="1"/>
</dbReference>
<dbReference type="GO" id="GO:0050440">
    <property type="term" value="F:2-methylcitrate synthase activity"/>
    <property type="evidence" value="ECO:0007669"/>
    <property type="project" value="UniProtKB-EC"/>
</dbReference>
<dbReference type="NCBIfam" id="TIGR01800">
    <property type="entry name" value="cit_synth_II"/>
    <property type="match status" value="1"/>
</dbReference>
<dbReference type="PROSITE" id="PS00480">
    <property type="entry name" value="CITRATE_SYNTHASE"/>
    <property type="match status" value="1"/>
</dbReference>
<keyword evidence="4 6" id="KW-0808">Transferase</keyword>
<dbReference type="InterPro" id="IPR011278">
    <property type="entry name" value="2-MeCitrate/Citrate_synth_II"/>
</dbReference>
<dbReference type="SUPFAM" id="SSF48256">
    <property type="entry name" value="Citrate synthase"/>
    <property type="match status" value="1"/>
</dbReference>
<accession>A0ABX9ZYS8</accession>
<dbReference type="PIRSF" id="PIRSF001369">
    <property type="entry name" value="Citrate_synth"/>
    <property type="match status" value="1"/>
</dbReference>
<name>A0ABX9ZYS8_9BURK</name>
<comment type="similarity">
    <text evidence="2 6 7">Belongs to the citrate synthase family.</text>
</comment>
<dbReference type="PANTHER" id="PTHR11739">
    <property type="entry name" value="CITRATE SYNTHASE"/>
    <property type="match status" value="1"/>
</dbReference>
<evidence type="ECO:0000256" key="1">
    <source>
        <dbReference type="ARBA" id="ARBA00004751"/>
    </source>
</evidence>
<comment type="catalytic activity">
    <reaction evidence="5">
        <text>oxaloacetate + acetyl-CoA + H2O = citrate + CoA + H(+)</text>
        <dbReference type="Rhea" id="RHEA:16845"/>
        <dbReference type="ChEBI" id="CHEBI:15377"/>
        <dbReference type="ChEBI" id="CHEBI:15378"/>
        <dbReference type="ChEBI" id="CHEBI:16452"/>
        <dbReference type="ChEBI" id="CHEBI:16947"/>
        <dbReference type="ChEBI" id="CHEBI:57287"/>
        <dbReference type="ChEBI" id="CHEBI:57288"/>
        <dbReference type="EC" id="2.3.3.16"/>
    </reaction>
</comment>
<keyword evidence="3" id="KW-0816">Tricarboxylic acid cycle</keyword>
<evidence type="ECO:0000256" key="6">
    <source>
        <dbReference type="PIRNR" id="PIRNR001369"/>
    </source>
</evidence>
<dbReference type="Gene3D" id="1.10.580.10">
    <property type="entry name" value="Citrate Synthase, domain 1"/>
    <property type="match status" value="1"/>
</dbReference>
<dbReference type="InterPro" id="IPR019810">
    <property type="entry name" value="Citrate_synthase_AS"/>
</dbReference>
<comment type="caution">
    <text evidence="8">The sequence shown here is derived from an EMBL/GenBank/DDBJ whole genome shotgun (WGS) entry which is preliminary data.</text>
</comment>
<evidence type="ECO:0000256" key="4">
    <source>
        <dbReference type="ARBA" id="ARBA00022679"/>
    </source>
</evidence>
<dbReference type="Proteomes" id="UP000271137">
    <property type="component" value="Unassembled WGS sequence"/>
</dbReference>
<reference evidence="8 9" key="1">
    <citation type="submission" date="2018-12" db="EMBL/GenBank/DDBJ databases">
        <title>The genome sequences of strain 502.</title>
        <authorList>
            <person name="Gao J."/>
            <person name="Sun J."/>
        </authorList>
    </citation>
    <scope>NUCLEOTIDE SEQUENCE [LARGE SCALE GENOMIC DNA]</scope>
    <source>
        <strain evidence="8 9">502</strain>
    </source>
</reference>
<dbReference type="Pfam" id="PF00285">
    <property type="entry name" value="Citrate_synt"/>
    <property type="match status" value="1"/>
</dbReference>
<evidence type="ECO:0000256" key="7">
    <source>
        <dbReference type="RuleBase" id="RU003406"/>
    </source>
</evidence>
<evidence type="ECO:0000256" key="5">
    <source>
        <dbReference type="ARBA" id="ARBA00049288"/>
    </source>
</evidence>
<evidence type="ECO:0000256" key="2">
    <source>
        <dbReference type="ARBA" id="ARBA00010566"/>
    </source>
</evidence>
<keyword evidence="8" id="KW-0012">Acyltransferase</keyword>
<dbReference type="InterPro" id="IPR024176">
    <property type="entry name" value="Citrate_synthase_bac-typ"/>
</dbReference>
<dbReference type="InterPro" id="IPR036969">
    <property type="entry name" value="Citrate_synthase_sf"/>
</dbReference>
<proteinExistence type="inferred from homology"/>
<evidence type="ECO:0000256" key="3">
    <source>
        <dbReference type="ARBA" id="ARBA00022532"/>
    </source>
</evidence>
<keyword evidence="9" id="KW-1185">Reference proteome</keyword>
<dbReference type="EMBL" id="RXFQ01000024">
    <property type="protein sequence ID" value="RSZ29635.1"/>
    <property type="molecule type" value="Genomic_DNA"/>
</dbReference>
<protein>
    <recommendedName>
        <fullName evidence="6">Citrate synthase</fullName>
    </recommendedName>
</protein>
<dbReference type="PRINTS" id="PR00143">
    <property type="entry name" value="CITRTSNTHASE"/>
</dbReference>
<gene>
    <name evidence="8" type="ORF">EJO66_29055</name>
</gene>
<dbReference type="Gene3D" id="1.10.230.10">
    <property type="entry name" value="Cytochrome P450-Terp, domain 2"/>
    <property type="match status" value="1"/>
</dbReference>
<dbReference type="RefSeq" id="WP_125966810.1">
    <property type="nucleotide sequence ID" value="NZ_RXFQ01000024.1"/>
</dbReference>
<comment type="pathway">
    <text evidence="1">Carbohydrate metabolism; tricarboxylic acid cycle; isocitrate from oxaloacetate: step 1/2.</text>
</comment>
<dbReference type="InterPro" id="IPR016142">
    <property type="entry name" value="Citrate_synth-like_lrg_a-sub"/>
</dbReference>
<dbReference type="NCBIfam" id="NF009006">
    <property type="entry name" value="PRK12351.1"/>
    <property type="match status" value="1"/>
</dbReference>
<organism evidence="8 9">
    <name type="scientific">Variovorax beijingensis</name>
    <dbReference type="NCBI Taxonomy" id="2496117"/>
    <lineage>
        <taxon>Bacteria</taxon>
        <taxon>Pseudomonadati</taxon>
        <taxon>Pseudomonadota</taxon>
        <taxon>Betaproteobacteria</taxon>
        <taxon>Burkholderiales</taxon>
        <taxon>Comamonadaceae</taxon>
        <taxon>Variovorax</taxon>
    </lineage>
</organism>